<evidence type="ECO:0000313" key="2">
    <source>
        <dbReference type="EMBL" id="KAG7161528.1"/>
    </source>
</evidence>
<keyword evidence="1" id="KW-0472">Membrane</keyword>
<name>A0A8J5MRQ2_HOMAM</name>
<evidence type="ECO:0000256" key="1">
    <source>
        <dbReference type="SAM" id="Phobius"/>
    </source>
</evidence>
<gene>
    <name evidence="2" type="ORF">Hamer_G025751</name>
</gene>
<dbReference type="Proteomes" id="UP000747542">
    <property type="component" value="Unassembled WGS sequence"/>
</dbReference>
<protein>
    <submittedName>
        <fullName evidence="2">Uncharacterized protein</fullName>
    </submittedName>
</protein>
<dbReference type="EMBL" id="JAHLQT010028968">
    <property type="protein sequence ID" value="KAG7161528.1"/>
    <property type="molecule type" value="Genomic_DNA"/>
</dbReference>
<comment type="caution">
    <text evidence="2">The sequence shown here is derived from an EMBL/GenBank/DDBJ whole genome shotgun (WGS) entry which is preliminary data.</text>
</comment>
<organism evidence="2 3">
    <name type="scientific">Homarus americanus</name>
    <name type="common">American lobster</name>
    <dbReference type="NCBI Taxonomy" id="6706"/>
    <lineage>
        <taxon>Eukaryota</taxon>
        <taxon>Metazoa</taxon>
        <taxon>Ecdysozoa</taxon>
        <taxon>Arthropoda</taxon>
        <taxon>Crustacea</taxon>
        <taxon>Multicrustacea</taxon>
        <taxon>Malacostraca</taxon>
        <taxon>Eumalacostraca</taxon>
        <taxon>Eucarida</taxon>
        <taxon>Decapoda</taxon>
        <taxon>Pleocyemata</taxon>
        <taxon>Astacidea</taxon>
        <taxon>Nephropoidea</taxon>
        <taxon>Nephropidae</taxon>
        <taxon>Homarus</taxon>
    </lineage>
</organism>
<dbReference type="AlphaFoldDB" id="A0A8J5MRQ2"/>
<reference evidence="2" key="1">
    <citation type="journal article" date="2021" name="Sci. Adv.">
        <title>The American lobster genome reveals insights on longevity, neural, and immune adaptations.</title>
        <authorList>
            <person name="Polinski J.M."/>
            <person name="Zimin A.V."/>
            <person name="Clark K.F."/>
            <person name="Kohn A.B."/>
            <person name="Sadowski N."/>
            <person name="Timp W."/>
            <person name="Ptitsyn A."/>
            <person name="Khanna P."/>
            <person name="Romanova D.Y."/>
            <person name="Williams P."/>
            <person name="Greenwood S.J."/>
            <person name="Moroz L.L."/>
            <person name="Walt D.R."/>
            <person name="Bodnar A.G."/>
        </authorList>
    </citation>
    <scope>NUCLEOTIDE SEQUENCE</scope>
    <source>
        <strain evidence="2">GMGI-L3</strain>
    </source>
</reference>
<keyword evidence="1" id="KW-1133">Transmembrane helix</keyword>
<evidence type="ECO:0000313" key="3">
    <source>
        <dbReference type="Proteomes" id="UP000747542"/>
    </source>
</evidence>
<feature type="transmembrane region" description="Helical" evidence="1">
    <location>
        <begin position="5"/>
        <end position="38"/>
    </location>
</feature>
<keyword evidence="3" id="KW-1185">Reference proteome</keyword>
<sequence>MVVVVVVVVVVVGDGGVVVVVMVVVMGGMVVVMVVVMGGGGGGGVDGVVVVVGGGDNIMKVAAALLCLATVASARMAYQFSDGYLEILGAEPTELRLRRPRLRLLRRRAHRLPGTVFSQESLTPPQEAFPCDQAETLYDLSNADFGKIPEENL</sequence>
<proteinExistence type="predicted"/>
<accession>A0A8J5MRQ2</accession>
<keyword evidence="1" id="KW-0812">Transmembrane</keyword>